<accession>A0ABZ1RID9</accession>
<gene>
    <name evidence="1" type="ORF">OHU17_11240</name>
</gene>
<name>A0ABZ1RID9_9ACTN</name>
<evidence type="ECO:0000313" key="1">
    <source>
        <dbReference type="EMBL" id="WUO46368.1"/>
    </source>
</evidence>
<evidence type="ECO:0000313" key="2">
    <source>
        <dbReference type="Proteomes" id="UP001432075"/>
    </source>
</evidence>
<keyword evidence="2" id="KW-1185">Reference proteome</keyword>
<dbReference type="Proteomes" id="UP001432075">
    <property type="component" value="Chromosome"/>
</dbReference>
<organism evidence="1 2">
    <name type="scientific">Streptomyces goshikiensis</name>
    <dbReference type="NCBI Taxonomy" id="1942"/>
    <lineage>
        <taxon>Bacteria</taxon>
        <taxon>Bacillati</taxon>
        <taxon>Actinomycetota</taxon>
        <taxon>Actinomycetes</taxon>
        <taxon>Kitasatosporales</taxon>
        <taxon>Streptomycetaceae</taxon>
        <taxon>Streptomyces</taxon>
    </lineage>
</organism>
<dbReference type="InterPro" id="IPR025335">
    <property type="entry name" value="DUF4241"/>
</dbReference>
<sequence>MPLTAPDYARHFTPGHTFSYEDGPVGTLSVVDAGELRLPSGSVVACDPFICLGTGDIPPFTARVAPGSYRVQAAVVTITRPEEPPARDPHLRIAAVRLVIADRPAVTWEPALHEGQDPATLDEDEFFGYGVDAGTGCFYDAAADDSFPDCEGDEGPLWDAFEATGHQPGPYLVDGEDGHNLVAFGSGWGDGAYPTWVGRDAEGEITCFVTDFFVVPPSEDLPA</sequence>
<protein>
    <submittedName>
        <fullName evidence="1">DUF4241 domain-containing protein</fullName>
    </submittedName>
</protein>
<dbReference type="Pfam" id="PF14025">
    <property type="entry name" value="DUF4241"/>
    <property type="match status" value="1"/>
</dbReference>
<proteinExistence type="predicted"/>
<dbReference type="RefSeq" id="WP_073798372.1">
    <property type="nucleotide sequence ID" value="NZ_CP108057.1"/>
</dbReference>
<reference evidence="1" key="1">
    <citation type="submission" date="2022-10" db="EMBL/GenBank/DDBJ databases">
        <title>The complete genomes of actinobacterial strains from the NBC collection.</title>
        <authorList>
            <person name="Joergensen T.S."/>
            <person name="Alvarez Arevalo M."/>
            <person name="Sterndorff E.B."/>
            <person name="Faurdal D."/>
            <person name="Vuksanovic O."/>
            <person name="Mourched A.-S."/>
            <person name="Charusanti P."/>
            <person name="Shaw S."/>
            <person name="Blin K."/>
            <person name="Weber T."/>
        </authorList>
    </citation>
    <scope>NUCLEOTIDE SEQUENCE</scope>
    <source>
        <strain evidence="1">NBC_00283</strain>
    </source>
</reference>
<dbReference type="EMBL" id="CP108057">
    <property type="protein sequence ID" value="WUO46368.1"/>
    <property type="molecule type" value="Genomic_DNA"/>
</dbReference>